<dbReference type="PROSITE" id="PS00108">
    <property type="entry name" value="PROTEIN_KINASE_ST"/>
    <property type="match status" value="1"/>
</dbReference>
<evidence type="ECO:0000256" key="4">
    <source>
        <dbReference type="ARBA" id="ARBA00022777"/>
    </source>
</evidence>
<name>A0A370GYB7_9COXI</name>
<dbReference type="GO" id="GO:0005524">
    <property type="term" value="F:ATP binding"/>
    <property type="evidence" value="ECO:0007669"/>
    <property type="project" value="UniProtKB-KW"/>
</dbReference>
<evidence type="ECO:0000256" key="3">
    <source>
        <dbReference type="ARBA" id="ARBA00022741"/>
    </source>
</evidence>
<keyword evidence="2" id="KW-0808">Transferase</keyword>
<dbReference type="AlphaFoldDB" id="A0A370GYB7"/>
<gene>
    <name evidence="7" type="ORF">C8D86_10273</name>
</gene>
<reference evidence="7 8" key="1">
    <citation type="submission" date="2018-07" db="EMBL/GenBank/DDBJ databases">
        <title>Genomic Encyclopedia of Type Strains, Phase IV (KMG-IV): sequencing the most valuable type-strain genomes for metagenomic binning, comparative biology and taxonomic classification.</title>
        <authorList>
            <person name="Goeker M."/>
        </authorList>
    </citation>
    <scope>NUCLEOTIDE SEQUENCE [LARGE SCALE GENOMIC DNA]</scope>
    <source>
        <strain evidence="7 8">DSM 16500</strain>
    </source>
</reference>
<evidence type="ECO:0000256" key="1">
    <source>
        <dbReference type="ARBA" id="ARBA00022527"/>
    </source>
</evidence>
<dbReference type="SMART" id="SM00220">
    <property type="entry name" value="S_TKc"/>
    <property type="match status" value="1"/>
</dbReference>
<organism evidence="7 8">
    <name type="scientific">Aquicella lusitana</name>
    <dbReference type="NCBI Taxonomy" id="254246"/>
    <lineage>
        <taxon>Bacteria</taxon>
        <taxon>Pseudomonadati</taxon>
        <taxon>Pseudomonadota</taxon>
        <taxon>Gammaproteobacteria</taxon>
        <taxon>Legionellales</taxon>
        <taxon>Coxiellaceae</taxon>
        <taxon>Aquicella</taxon>
    </lineage>
</organism>
<dbReference type="PROSITE" id="PS50011">
    <property type="entry name" value="PROTEIN_KINASE_DOM"/>
    <property type="match status" value="1"/>
</dbReference>
<dbReference type="Gene3D" id="1.10.510.10">
    <property type="entry name" value="Transferase(Phosphotransferase) domain 1"/>
    <property type="match status" value="1"/>
</dbReference>
<dbReference type="GO" id="GO:0004674">
    <property type="term" value="F:protein serine/threonine kinase activity"/>
    <property type="evidence" value="ECO:0007669"/>
    <property type="project" value="UniProtKB-KW"/>
</dbReference>
<keyword evidence="8" id="KW-1185">Reference proteome</keyword>
<evidence type="ECO:0000313" key="7">
    <source>
        <dbReference type="EMBL" id="RDI48645.1"/>
    </source>
</evidence>
<keyword evidence="3" id="KW-0547">Nucleotide-binding</keyword>
<evidence type="ECO:0000259" key="6">
    <source>
        <dbReference type="PROSITE" id="PS50011"/>
    </source>
</evidence>
<dbReference type="InterPro" id="IPR000719">
    <property type="entry name" value="Prot_kinase_dom"/>
</dbReference>
<dbReference type="PANTHER" id="PTHR24345">
    <property type="entry name" value="SERINE/THREONINE-PROTEIN KINASE PLK"/>
    <property type="match status" value="1"/>
</dbReference>
<dbReference type="Pfam" id="PF00069">
    <property type="entry name" value="Pkinase"/>
    <property type="match status" value="1"/>
</dbReference>
<comment type="caution">
    <text evidence="7">The sequence shown here is derived from an EMBL/GenBank/DDBJ whole genome shotgun (WGS) entry which is preliminary data.</text>
</comment>
<evidence type="ECO:0000256" key="2">
    <source>
        <dbReference type="ARBA" id="ARBA00022679"/>
    </source>
</evidence>
<dbReference type="OrthoDB" id="9801841at2"/>
<feature type="domain" description="Protein kinase" evidence="6">
    <location>
        <begin position="18"/>
        <end position="311"/>
    </location>
</feature>
<evidence type="ECO:0000313" key="8">
    <source>
        <dbReference type="Proteomes" id="UP000254720"/>
    </source>
</evidence>
<keyword evidence="4 7" id="KW-0418">Kinase</keyword>
<dbReference type="InterPro" id="IPR011009">
    <property type="entry name" value="Kinase-like_dom_sf"/>
</dbReference>
<dbReference type="SUPFAM" id="SSF56112">
    <property type="entry name" value="Protein kinase-like (PK-like)"/>
    <property type="match status" value="1"/>
</dbReference>
<keyword evidence="1" id="KW-0723">Serine/threonine-protein kinase</keyword>
<protein>
    <submittedName>
        <fullName evidence="7">Protein kinase-like protein</fullName>
    </submittedName>
</protein>
<evidence type="ECO:0000256" key="5">
    <source>
        <dbReference type="ARBA" id="ARBA00022840"/>
    </source>
</evidence>
<dbReference type="InterPro" id="IPR008271">
    <property type="entry name" value="Ser/Thr_kinase_AS"/>
</dbReference>
<dbReference type="PANTHER" id="PTHR24345:SF0">
    <property type="entry name" value="CELL CYCLE SERINE_THREONINE-PROTEIN KINASE CDC5_MSD2"/>
    <property type="match status" value="1"/>
</dbReference>
<dbReference type="RefSeq" id="WP_114833451.1">
    <property type="nucleotide sequence ID" value="NZ_LR699114.1"/>
</dbReference>
<keyword evidence="5" id="KW-0067">ATP-binding</keyword>
<sequence>MLPENIVKAIEKDYGGKITQLEYLNKGRKGAVFFVEVTEGLGDIEANANMDEGEAKAVKTECSPLKKIFCIKKISKDNCTARKDFEGYSTVYEKEFDFKLYEDQEYQFFTMPFFPGKSLDKYIKTGLDLETRLTIFCKIVEATQCMHALGVIHTDLKPENIIIDKKAKDIDAYIIDFGRSIRVFDHQTGKALSAGISLSLVNSSNLFTQVRRKFQTQTAPEYTSIFNLLKKWLTKDNKFLSEYIIGFRSDYYGLGVLFKKLVSEPEYALLAEKVIKEEGIARDDAYHELYAAILTGLGSNSGKEEIQFIHH</sequence>
<accession>A0A370GYB7</accession>
<dbReference type="Proteomes" id="UP000254720">
    <property type="component" value="Unassembled WGS sequence"/>
</dbReference>
<dbReference type="EMBL" id="QQAX01000002">
    <property type="protein sequence ID" value="RDI48645.1"/>
    <property type="molecule type" value="Genomic_DNA"/>
</dbReference>
<proteinExistence type="predicted"/>